<gene>
    <name evidence="7" type="ORF">KUV31_07335</name>
</gene>
<evidence type="ECO:0000256" key="3">
    <source>
        <dbReference type="ARBA" id="ARBA00022833"/>
    </source>
</evidence>
<dbReference type="Pfam" id="PF01258">
    <property type="entry name" value="zf-dskA_traR"/>
    <property type="match status" value="1"/>
</dbReference>
<dbReference type="GO" id="GO:0008270">
    <property type="term" value="F:zinc ion binding"/>
    <property type="evidence" value="ECO:0007669"/>
    <property type="project" value="UniProtKB-KW"/>
</dbReference>
<keyword evidence="3" id="KW-0862">Zinc</keyword>
<dbReference type="SUPFAM" id="SSF57716">
    <property type="entry name" value="Glucocorticoid receptor-like (DNA-binding domain)"/>
    <property type="match status" value="1"/>
</dbReference>
<dbReference type="InterPro" id="IPR020458">
    <property type="entry name" value="Znf_DskA_TraR_CS"/>
</dbReference>
<dbReference type="InterPro" id="IPR037187">
    <property type="entry name" value="DnaK_N"/>
</dbReference>
<reference evidence="7" key="1">
    <citation type="submission" date="2021-06" db="EMBL/GenBank/DDBJ databases">
        <title>50 bacteria genomes isolated from Dapeng, Shenzhen, China.</title>
        <authorList>
            <person name="Zheng W."/>
            <person name="Yu S."/>
            <person name="Huang Y."/>
        </authorList>
    </citation>
    <scope>NUCLEOTIDE SEQUENCE</scope>
    <source>
        <strain evidence="7">DP4N28-2</strain>
    </source>
</reference>
<keyword evidence="1" id="KW-0479">Metal-binding</keyword>
<dbReference type="PANTHER" id="PTHR33823">
    <property type="entry name" value="RNA POLYMERASE-BINDING TRANSCRIPTION FACTOR DKSA-RELATED"/>
    <property type="match status" value="1"/>
</dbReference>
<dbReference type="AlphaFoldDB" id="A0A9Q3XD50"/>
<evidence type="ECO:0000259" key="6">
    <source>
        <dbReference type="Pfam" id="PF21173"/>
    </source>
</evidence>
<dbReference type="Pfam" id="PF21173">
    <property type="entry name" value="DksA-like_N"/>
    <property type="match status" value="1"/>
</dbReference>
<evidence type="ECO:0000256" key="2">
    <source>
        <dbReference type="ARBA" id="ARBA00022771"/>
    </source>
</evidence>
<keyword evidence="2" id="KW-0863">Zinc-finger</keyword>
<evidence type="ECO:0000256" key="1">
    <source>
        <dbReference type="ARBA" id="ARBA00022723"/>
    </source>
</evidence>
<dbReference type="RefSeq" id="WP_221553455.1">
    <property type="nucleotide sequence ID" value="NZ_JAHVJJ010000001.1"/>
</dbReference>
<dbReference type="InterPro" id="IPR000962">
    <property type="entry name" value="Znf_DskA_TraR"/>
</dbReference>
<dbReference type="InterPro" id="IPR048487">
    <property type="entry name" value="DksA-like_N"/>
</dbReference>
<evidence type="ECO:0000313" key="7">
    <source>
        <dbReference type="EMBL" id="MBY6218154.1"/>
    </source>
</evidence>
<evidence type="ECO:0000313" key="8">
    <source>
        <dbReference type="Proteomes" id="UP000824927"/>
    </source>
</evidence>
<feature type="domain" description="DnaK suppressor protein-like N-terminal" evidence="6">
    <location>
        <begin position="7"/>
        <end position="71"/>
    </location>
</feature>
<proteinExistence type="predicted"/>
<dbReference type="PROSITE" id="PS51128">
    <property type="entry name" value="ZF_DKSA_2"/>
    <property type="match status" value="1"/>
</dbReference>
<name>A0A9Q3XD50_9SPHN</name>
<dbReference type="PROSITE" id="PS01102">
    <property type="entry name" value="ZF_DKSA_1"/>
    <property type="match status" value="1"/>
</dbReference>
<evidence type="ECO:0000256" key="4">
    <source>
        <dbReference type="PROSITE-ProRule" id="PRU00510"/>
    </source>
</evidence>
<dbReference type="PANTHER" id="PTHR33823:SF4">
    <property type="entry name" value="GENERAL STRESS PROTEIN 16O"/>
    <property type="match status" value="1"/>
</dbReference>
<dbReference type="EMBL" id="JAHVKP010000001">
    <property type="protein sequence ID" value="MBY6218154.1"/>
    <property type="molecule type" value="Genomic_DNA"/>
</dbReference>
<accession>A0A9Q3XD50</accession>
<sequence>MTDYGNFREGLEQRLAALLERAEVIEDDLRQPLDADFSEQAIDLADDEALEGVDEVLRHEIAQIRLALKRIESGTYGTCSQCGKEISKGRLEARPIATRCIDCAS</sequence>
<comment type="caution">
    <text evidence="7">The sequence shown here is derived from an EMBL/GenBank/DDBJ whole genome shotgun (WGS) entry which is preliminary data.</text>
</comment>
<dbReference type="Proteomes" id="UP000824927">
    <property type="component" value="Unassembled WGS sequence"/>
</dbReference>
<protein>
    <submittedName>
        <fullName evidence="7">TraR/DksA family transcriptional regulator</fullName>
    </submittedName>
</protein>
<dbReference type="SUPFAM" id="SSF109635">
    <property type="entry name" value="DnaK suppressor protein DksA, alpha-hairpin domain"/>
    <property type="match status" value="1"/>
</dbReference>
<feature type="domain" description="Zinc finger DksA/TraR C4-type" evidence="5">
    <location>
        <begin position="74"/>
        <end position="104"/>
    </location>
</feature>
<organism evidence="7 8">
    <name type="scientific">Qipengyuania aquimaris</name>
    <dbReference type="NCBI Taxonomy" id="255984"/>
    <lineage>
        <taxon>Bacteria</taxon>
        <taxon>Pseudomonadati</taxon>
        <taxon>Pseudomonadota</taxon>
        <taxon>Alphaproteobacteria</taxon>
        <taxon>Sphingomonadales</taxon>
        <taxon>Erythrobacteraceae</taxon>
        <taxon>Qipengyuania</taxon>
    </lineage>
</organism>
<evidence type="ECO:0000259" key="5">
    <source>
        <dbReference type="Pfam" id="PF01258"/>
    </source>
</evidence>
<dbReference type="Gene3D" id="1.20.120.910">
    <property type="entry name" value="DksA, coiled-coil domain"/>
    <property type="match status" value="1"/>
</dbReference>
<feature type="zinc finger region" description="dksA C4-type" evidence="4">
    <location>
        <begin position="79"/>
        <end position="103"/>
    </location>
</feature>